<gene>
    <name evidence="1" type="ORF">P5673_001368</name>
</gene>
<sequence length="60" mass="6722">MDAIALESLKSLHLLQPCARMRNEKRSTKVQTIEKRGGVTTSELRNVYPTGVKAEFSMSI</sequence>
<comment type="caution">
    <text evidence="1">The sequence shown here is derived from an EMBL/GenBank/DDBJ whole genome shotgun (WGS) entry which is preliminary data.</text>
</comment>
<keyword evidence="2" id="KW-1185">Reference proteome</keyword>
<evidence type="ECO:0000313" key="1">
    <source>
        <dbReference type="EMBL" id="KAK2573685.1"/>
    </source>
</evidence>
<protein>
    <submittedName>
        <fullName evidence="1">Uncharacterized protein</fullName>
    </submittedName>
</protein>
<dbReference type="EMBL" id="JARQWQ010000002">
    <property type="protein sequence ID" value="KAK2573685.1"/>
    <property type="molecule type" value="Genomic_DNA"/>
</dbReference>
<dbReference type="Proteomes" id="UP001249851">
    <property type="component" value="Unassembled WGS sequence"/>
</dbReference>
<name>A0AAD9R6A8_ACRCE</name>
<organism evidence="1 2">
    <name type="scientific">Acropora cervicornis</name>
    <name type="common">Staghorn coral</name>
    <dbReference type="NCBI Taxonomy" id="6130"/>
    <lineage>
        <taxon>Eukaryota</taxon>
        <taxon>Metazoa</taxon>
        <taxon>Cnidaria</taxon>
        <taxon>Anthozoa</taxon>
        <taxon>Hexacorallia</taxon>
        <taxon>Scleractinia</taxon>
        <taxon>Astrocoeniina</taxon>
        <taxon>Acroporidae</taxon>
        <taxon>Acropora</taxon>
    </lineage>
</organism>
<dbReference type="AlphaFoldDB" id="A0AAD9R6A8"/>
<evidence type="ECO:0000313" key="2">
    <source>
        <dbReference type="Proteomes" id="UP001249851"/>
    </source>
</evidence>
<reference evidence="1" key="2">
    <citation type="journal article" date="2023" name="Science">
        <title>Genomic signatures of disease resistance in endangered staghorn corals.</title>
        <authorList>
            <person name="Vollmer S.V."/>
            <person name="Selwyn J.D."/>
            <person name="Despard B.A."/>
            <person name="Roesel C.L."/>
        </authorList>
    </citation>
    <scope>NUCLEOTIDE SEQUENCE</scope>
    <source>
        <strain evidence="1">K2</strain>
    </source>
</reference>
<proteinExistence type="predicted"/>
<reference evidence="1" key="1">
    <citation type="journal article" date="2023" name="G3 (Bethesda)">
        <title>Whole genome assembly and annotation of the endangered Caribbean coral Acropora cervicornis.</title>
        <authorList>
            <person name="Selwyn J.D."/>
            <person name="Vollmer S.V."/>
        </authorList>
    </citation>
    <scope>NUCLEOTIDE SEQUENCE</scope>
    <source>
        <strain evidence="1">K2</strain>
    </source>
</reference>
<accession>A0AAD9R6A8</accession>